<accession>A0A5B8VHI4</accession>
<dbReference type="KEGG" id="agi:FSB73_01885"/>
<evidence type="ECO:0000256" key="4">
    <source>
        <dbReference type="ARBA" id="ARBA00023315"/>
    </source>
</evidence>
<keyword evidence="1" id="KW-0678">Repressor</keyword>
<proteinExistence type="predicted"/>
<evidence type="ECO:0000256" key="2">
    <source>
        <dbReference type="ARBA" id="ARBA00022649"/>
    </source>
</evidence>
<evidence type="ECO:0000256" key="5">
    <source>
        <dbReference type="ARBA" id="ARBA00049880"/>
    </source>
</evidence>
<evidence type="ECO:0000259" key="6">
    <source>
        <dbReference type="Pfam" id="PF13508"/>
    </source>
</evidence>
<dbReference type="InterPro" id="IPR016181">
    <property type="entry name" value="Acyl_CoA_acyltransferase"/>
</dbReference>
<evidence type="ECO:0000313" key="8">
    <source>
        <dbReference type="Proteomes" id="UP000321291"/>
    </source>
</evidence>
<organism evidence="7 8">
    <name type="scientific">Arachidicoccus ginsenosidivorans</name>
    <dbReference type="NCBI Taxonomy" id="496057"/>
    <lineage>
        <taxon>Bacteria</taxon>
        <taxon>Pseudomonadati</taxon>
        <taxon>Bacteroidota</taxon>
        <taxon>Chitinophagia</taxon>
        <taxon>Chitinophagales</taxon>
        <taxon>Chitinophagaceae</taxon>
        <taxon>Arachidicoccus</taxon>
    </lineage>
</organism>
<feature type="domain" description="N-acetyltransferase" evidence="6">
    <location>
        <begin position="43"/>
        <end position="147"/>
    </location>
</feature>
<dbReference type="SUPFAM" id="SSF55729">
    <property type="entry name" value="Acyl-CoA N-acyltransferases (Nat)"/>
    <property type="match status" value="1"/>
</dbReference>
<gene>
    <name evidence="7" type="ORF">FSB73_01885</name>
</gene>
<dbReference type="PANTHER" id="PTHR36449:SF1">
    <property type="entry name" value="ACETYLTRANSFERASE"/>
    <property type="match status" value="1"/>
</dbReference>
<name>A0A5B8VHI4_9BACT</name>
<dbReference type="RefSeq" id="WP_146779896.1">
    <property type="nucleotide sequence ID" value="NZ_CP042434.1"/>
</dbReference>
<dbReference type="AlphaFoldDB" id="A0A5B8VHI4"/>
<keyword evidence="8" id="KW-1185">Reference proteome</keyword>
<sequence length="169" mass="19319">MGLKIEDLQKKHNRKDFSCGKILLDTYINKQASQDVKRNLSTCFVLVEDTDHIVKGYFTLSSGSIRRQDIPEDLAKKLPWGYEDMPTALLGRLAIDNSLKGQRWGERLLLEALERCLGISEMIGTLAVVVDPIDDEAQNFYKKYGFILLPTSGKMFLPIKTIKDLYKYK</sequence>
<dbReference type="Proteomes" id="UP000321291">
    <property type="component" value="Chromosome"/>
</dbReference>
<comment type="catalytic activity">
    <reaction evidence="5">
        <text>glycyl-tRNA(Gly) + acetyl-CoA = N-acetylglycyl-tRNA(Gly) + CoA + H(+)</text>
        <dbReference type="Rhea" id="RHEA:81867"/>
        <dbReference type="Rhea" id="RHEA-COMP:9683"/>
        <dbReference type="Rhea" id="RHEA-COMP:19766"/>
        <dbReference type="ChEBI" id="CHEBI:15378"/>
        <dbReference type="ChEBI" id="CHEBI:57287"/>
        <dbReference type="ChEBI" id="CHEBI:57288"/>
        <dbReference type="ChEBI" id="CHEBI:78522"/>
        <dbReference type="ChEBI" id="CHEBI:232036"/>
    </reaction>
</comment>
<dbReference type="Gene3D" id="3.40.630.30">
    <property type="match status" value="1"/>
</dbReference>
<dbReference type="InterPro" id="IPR000182">
    <property type="entry name" value="GNAT_dom"/>
</dbReference>
<dbReference type="OrthoDB" id="9799147at2"/>
<keyword evidence="4" id="KW-0012">Acyltransferase</keyword>
<keyword evidence="2" id="KW-1277">Toxin-antitoxin system</keyword>
<dbReference type="Pfam" id="PF13508">
    <property type="entry name" value="Acetyltransf_7"/>
    <property type="match status" value="1"/>
</dbReference>
<dbReference type="EMBL" id="CP042434">
    <property type="protein sequence ID" value="QEC70633.1"/>
    <property type="molecule type" value="Genomic_DNA"/>
</dbReference>
<reference evidence="7 8" key="1">
    <citation type="journal article" date="2017" name="Int. J. Syst. Evol. Microbiol.">
        <title>Arachidicoccus ginsenosidivorans sp. nov., with ginsenoside-converting activity isolated from ginseng cultivating soil.</title>
        <authorList>
            <person name="Siddiqi M.Z."/>
            <person name="Aslam Z."/>
            <person name="Im W.T."/>
        </authorList>
    </citation>
    <scope>NUCLEOTIDE SEQUENCE [LARGE SCALE GENOMIC DNA]</scope>
    <source>
        <strain evidence="7 8">Gsoil 809</strain>
    </source>
</reference>
<evidence type="ECO:0000313" key="7">
    <source>
        <dbReference type="EMBL" id="QEC70633.1"/>
    </source>
</evidence>
<evidence type="ECO:0000256" key="3">
    <source>
        <dbReference type="ARBA" id="ARBA00022679"/>
    </source>
</evidence>
<dbReference type="GO" id="GO:0016747">
    <property type="term" value="F:acyltransferase activity, transferring groups other than amino-acyl groups"/>
    <property type="evidence" value="ECO:0007669"/>
    <property type="project" value="InterPro"/>
</dbReference>
<evidence type="ECO:0000256" key="1">
    <source>
        <dbReference type="ARBA" id="ARBA00022491"/>
    </source>
</evidence>
<keyword evidence="3 7" id="KW-0808">Transferase</keyword>
<dbReference type="PANTHER" id="PTHR36449">
    <property type="entry name" value="ACETYLTRANSFERASE-RELATED"/>
    <property type="match status" value="1"/>
</dbReference>
<protein>
    <submittedName>
        <fullName evidence="7">GNAT family N-acetyltransferase</fullName>
    </submittedName>
</protein>